<comment type="caution">
    <text evidence="1">The sequence shown here is derived from an EMBL/GenBank/DDBJ whole genome shotgun (WGS) entry which is preliminary data.</text>
</comment>
<dbReference type="PROSITE" id="PS51900">
    <property type="entry name" value="CB"/>
    <property type="match status" value="1"/>
</dbReference>
<dbReference type="GO" id="GO:0006310">
    <property type="term" value="P:DNA recombination"/>
    <property type="evidence" value="ECO:0007669"/>
    <property type="project" value="InterPro"/>
</dbReference>
<accession>A0A7W3CBA1</accession>
<dbReference type="InterPro" id="IPR002104">
    <property type="entry name" value="Integrase_catalytic"/>
</dbReference>
<dbReference type="CDD" id="cd01189">
    <property type="entry name" value="INT_ICEBs1_C_like"/>
    <property type="match status" value="1"/>
</dbReference>
<reference evidence="1 2" key="1">
    <citation type="submission" date="2020-06" db="EMBL/GenBank/DDBJ databases">
        <title>REHAB project genomes.</title>
        <authorList>
            <person name="Shaw L.P."/>
        </authorList>
    </citation>
    <scope>NUCLEOTIDE SEQUENCE [LARGE SCALE GENOMIC DNA]</scope>
    <source>
        <strain evidence="1 2">RHBSTW-00074</strain>
    </source>
</reference>
<dbReference type="Pfam" id="PF00589">
    <property type="entry name" value="Phage_integrase"/>
    <property type="match status" value="1"/>
</dbReference>
<dbReference type="SUPFAM" id="SSF56349">
    <property type="entry name" value="DNA breaking-rejoining enzymes"/>
    <property type="match status" value="1"/>
</dbReference>
<dbReference type="PROSITE" id="PS51898">
    <property type="entry name" value="TYR_RECOMBINASE"/>
    <property type="match status" value="1"/>
</dbReference>
<dbReference type="GO" id="GO:0003677">
    <property type="term" value="F:DNA binding"/>
    <property type="evidence" value="ECO:0007669"/>
    <property type="project" value="UniProtKB-UniRule"/>
</dbReference>
<dbReference type="Gene3D" id="1.10.150.130">
    <property type="match status" value="1"/>
</dbReference>
<dbReference type="PANTHER" id="PTHR30349:SF36">
    <property type="entry name" value="PROPHAGE INTEGRASE INTR-RELATED"/>
    <property type="match status" value="1"/>
</dbReference>
<evidence type="ECO:0000313" key="2">
    <source>
        <dbReference type="Proteomes" id="UP000533461"/>
    </source>
</evidence>
<dbReference type="InterPro" id="IPR011010">
    <property type="entry name" value="DNA_brk_join_enz"/>
</dbReference>
<evidence type="ECO:0000313" key="1">
    <source>
        <dbReference type="EMBL" id="MBA8077883.1"/>
    </source>
</evidence>
<dbReference type="Proteomes" id="UP000533461">
    <property type="component" value="Unassembled WGS sequence"/>
</dbReference>
<dbReference type="Pfam" id="PF12167">
    <property type="entry name" value="Arm-DNA-bind_2"/>
    <property type="match status" value="1"/>
</dbReference>
<dbReference type="InterPro" id="IPR022000">
    <property type="entry name" value="Min27-like_integrase_DNA_bind"/>
</dbReference>
<sequence length="479" mass="54245">MLCCTVSPLSNTTSEAPFPGDDDARSLRRTSATSTGCHLPTPCTTSWCWGRTRRNIAVELHNGKIRITFYYRGVRCREVLRGWLVNNSNIKKAGNLRAMIVSEIQMGTFDYATRFPESKALSKFGITKRISTFAELCELFTDSKALEVSHATMLTIRSTVNTLRRVVGDMTVLTDIQNADILSYRRELLFGEVVNPGLPNFKKQGRSPARVNTLMSVLKEMLRIAHRSQFISHTPYEGISTLKVSKRTPDPLTFDEYQAFIANLSKQHSLLWIVAIHTGLRHGELCALAWEDVDLLNGEIHVSRNLTRKGLFVPPKTDAGIRTITLLQPALDALKIQFEITGHLPQHEIVYHHREHGKTEMQVIRPVFVPSSRSTRKVGYYSKNSISYGWKNGLRRAGVRNRHPYQSRHTYACWSLSAGANPSFIATQMGHEDSRMVYEVYAKWIGDMDKDQVAIINKRILANMSPLRPQGDLKSKKML</sequence>
<dbReference type="PANTHER" id="PTHR30349">
    <property type="entry name" value="PHAGE INTEGRASE-RELATED"/>
    <property type="match status" value="1"/>
</dbReference>
<proteinExistence type="predicted"/>
<dbReference type="InterPro" id="IPR044068">
    <property type="entry name" value="CB"/>
</dbReference>
<dbReference type="AlphaFoldDB" id="A0A7W3CBA1"/>
<protein>
    <submittedName>
        <fullName evidence="1">DUF3596 domain-containing protein</fullName>
    </submittedName>
</protein>
<dbReference type="InterPro" id="IPR010998">
    <property type="entry name" value="Integrase_recombinase_N"/>
</dbReference>
<dbReference type="Gene3D" id="1.10.443.10">
    <property type="entry name" value="Intergrase catalytic core"/>
    <property type="match status" value="1"/>
</dbReference>
<dbReference type="InterPro" id="IPR013762">
    <property type="entry name" value="Integrase-like_cat_sf"/>
</dbReference>
<dbReference type="GO" id="GO:0015074">
    <property type="term" value="P:DNA integration"/>
    <property type="evidence" value="ECO:0007669"/>
    <property type="project" value="InterPro"/>
</dbReference>
<gene>
    <name evidence="1" type="ORF">HV056_15235</name>
</gene>
<organism evidence="1 2">
    <name type="scientific">Enterobacter asburiae</name>
    <dbReference type="NCBI Taxonomy" id="61645"/>
    <lineage>
        <taxon>Bacteria</taxon>
        <taxon>Pseudomonadati</taxon>
        <taxon>Pseudomonadota</taxon>
        <taxon>Gammaproteobacteria</taxon>
        <taxon>Enterobacterales</taxon>
        <taxon>Enterobacteriaceae</taxon>
        <taxon>Enterobacter</taxon>
        <taxon>Enterobacter cloacae complex</taxon>
    </lineage>
</organism>
<dbReference type="EMBL" id="JABXRP010000001">
    <property type="protein sequence ID" value="MBA8077883.1"/>
    <property type="molecule type" value="Genomic_DNA"/>
</dbReference>
<dbReference type="InterPro" id="IPR050090">
    <property type="entry name" value="Tyrosine_recombinase_XerCD"/>
</dbReference>
<name>A0A7W3CBA1_ENTAS</name>